<reference evidence="2" key="1">
    <citation type="journal article" date="2013" name="G3 (Bethesda)">
        <title>Comparative genomics of a plant-pathogenic fungus, Pyrenophora tritici-repentis, reveals transduplication and the impact of repeat elements on pathogenicity and population divergence.</title>
        <authorList>
            <person name="Manning V.A."/>
            <person name="Pandelova I."/>
            <person name="Dhillon B."/>
            <person name="Wilhelm L.J."/>
            <person name="Goodwin S.B."/>
            <person name="Berlin A.M."/>
            <person name="Figueroa M."/>
            <person name="Freitag M."/>
            <person name="Hane J.K."/>
            <person name="Henrissat B."/>
            <person name="Holman W.H."/>
            <person name="Kodira C.D."/>
            <person name="Martin J."/>
            <person name="Oliver R.P."/>
            <person name="Robbertse B."/>
            <person name="Schackwitz W."/>
            <person name="Schwartz D.C."/>
            <person name="Spatafora J.W."/>
            <person name="Turgeon B.G."/>
            <person name="Yandava C."/>
            <person name="Young S."/>
            <person name="Zhou S."/>
            <person name="Zeng Q."/>
            <person name="Grigoriev I.V."/>
            <person name="Ma L.-J."/>
            <person name="Ciuffetti L.M."/>
        </authorList>
    </citation>
    <scope>NUCLEOTIDE SEQUENCE [LARGE SCALE GENOMIC DNA]</scope>
    <source>
        <strain evidence="2">Pt-1C-BFP</strain>
    </source>
</reference>
<dbReference type="HOGENOM" id="CLU_3143682_0_0_1"/>
<proteinExistence type="predicted"/>
<dbReference type="EMBL" id="DS231615">
    <property type="protein sequence ID" value="EDU40336.1"/>
    <property type="molecule type" value="Genomic_DNA"/>
</dbReference>
<evidence type="ECO:0000313" key="2">
    <source>
        <dbReference type="Proteomes" id="UP000001471"/>
    </source>
</evidence>
<dbReference type="InParanoid" id="B2VTQ3"/>
<gene>
    <name evidence="1" type="ORF">PTRG_00898</name>
</gene>
<dbReference type="AlphaFoldDB" id="B2VTQ3"/>
<name>B2VTQ3_PYRTR</name>
<sequence length="49" mass="5117">MWAELHVSGSTTVVSGKILGNNVAESRLLAKGSAPSWLLASSCQQSEKS</sequence>
<protein>
    <submittedName>
        <fullName evidence="1">Uncharacterized protein</fullName>
    </submittedName>
</protein>
<evidence type="ECO:0000313" key="1">
    <source>
        <dbReference type="EMBL" id="EDU40336.1"/>
    </source>
</evidence>
<dbReference type="Proteomes" id="UP000001471">
    <property type="component" value="Unassembled WGS sequence"/>
</dbReference>
<accession>B2VTQ3</accession>
<organism evidence="1 2">
    <name type="scientific">Pyrenophora tritici-repentis (strain Pt-1C-BFP)</name>
    <name type="common">Wheat tan spot fungus</name>
    <name type="synonym">Drechslera tritici-repentis</name>
    <dbReference type="NCBI Taxonomy" id="426418"/>
    <lineage>
        <taxon>Eukaryota</taxon>
        <taxon>Fungi</taxon>
        <taxon>Dikarya</taxon>
        <taxon>Ascomycota</taxon>
        <taxon>Pezizomycotina</taxon>
        <taxon>Dothideomycetes</taxon>
        <taxon>Pleosporomycetidae</taxon>
        <taxon>Pleosporales</taxon>
        <taxon>Pleosporineae</taxon>
        <taxon>Pleosporaceae</taxon>
        <taxon>Pyrenophora</taxon>
    </lineage>
</organism>